<sequence length="481" mass="53764">MKIHILKKEESLHELSQKFKVPLEQLVSANPHIENPDLVVAGTKIRISSPASALLPAQPVEVAYQHKVKQGDSLWKLGKAAGIPLKDMIDANPQLKNPNALMTGEIVNIPKVKGEDTVPGQNNGSGSQGNGSTVIPDKKNTGVKEETASNPAMPYEMFEMPEIPEMPPIPQLFPENANMMDEAESESAENEETEKKDTENVENIENTDNMDKTNNSMAPENILQGNELNKPYEMPIYEPYSLPNMTQPDVNNMYPGIMAEQDNSNMPAAINPAPYSEDNKAFAYNMMYSNYSYGENVEWKPKWEAGSVTPVNSKFGEHHYQAYPNYGHIPPSNAYMAGEPFVPPFYPNSCSPTLYTAAPNIPSNNDPYMPTNYSPYMSAPTVPQTYYQPVFPQPYGFRTELNQNLNVMVPLQGEQPQLHSTGLEDETYAELERYVIGTAKSRAKAKIKSTSAKKINRRKTEKTEKRKQSAKPKRKNPWLMG</sequence>
<feature type="domain" description="LysM" evidence="2">
    <location>
        <begin position="64"/>
        <end position="109"/>
    </location>
</feature>
<accession>A0ABT9FM31</accession>
<organism evidence="3 4">
    <name type="scientific">Paenibacillus zeirhizosphaerae</name>
    <dbReference type="NCBI Taxonomy" id="2987519"/>
    <lineage>
        <taxon>Bacteria</taxon>
        <taxon>Bacillati</taxon>
        <taxon>Bacillota</taxon>
        <taxon>Bacilli</taxon>
        <taxon>Bacillales</taxon>
        <taxon>Paenibacillaceae</taxon>
        <taxon>Paenibacillus</taxon>
    </lineage>
</organism>
<dbReference type="SUPFAM" id="SSF54106">
    <property type="entry name" value="LysM domain"/>
    <property type="match status" value="2"/>
</dbReference>
<dbReference type="EMBL" id="JAPCKK010000005">
    <property type="protein sequence ID" value="MDP4095645.1"/>
    <property type="molecule type" value="Genomic_DNA"/>
</dbReference>
<evidence type="ECO:0000313" key="4">
    <source>
        <dbReference type="Proteomes" id="UP001241848"/>
    </source>
</evidence>
<evidence type="ECO:0000256" key="1">
    <source>
        <dbReference type="SAM" id="MobiDB-lite"/>
    </source>
</evidence>
<proteinExistence type="predicted"/>
<protein>
    <submittedName>
        <fullName evidence="3">LysM peptidoglycan-binding domain-containing protein</fullName>
    </submittedName>
</protein>
<reference evidence="3 4" key="1">
    <citation type="submission" date="2022-10" db="EMBL/GenBank/DDBJ databases">
        <title>Paenibacillus description and whole genome data of maize root bacterial community.</title>
        <authorList>
            <person name="Marton D."/>
            <person name="Farkas M."/>
            <person name="Cserhati M."/>
        </authorList>
    </citation>
    <scope>NUCLEOTIDE SEQUENCE [LARGE SCALE GENOMIC DNA]</scope>
    <source>
        <strain evidence="3 4">P96</strain>
    </source>
</reference>
<feature type="region of interest" description="Disordered" evidence="1">
    <location>
        <begin position="114"/>
        <end position="147"/>
    </location>
</feature>
<evidence type="ECO:0000313" key="3">
    <source>
        <dbReference type="EMBL" id="MDP4095645.1"/>
    </source>
</evidence>
<feature type="region of interest" description="Disordered" evidence="1">
    <location>
        <begin position="441"/>
        <end position="481"/>
    </location>
</feature>
<dbReference type="SMART" id="SM00257">
    <property type="entry name" value="LysM"/>
    <property type="match status" value="2"/>
</dbReference>
<evidence type="ECO:0000259" key="2">
    <source>
        <dbReference type="PROSITE" id="PS51782"/>
    </source>
</evidence>
<feature type="compositionally biased region" description="Basic residues" evidence="1">
    <location>
        <begin position="468"/>
        <end position="481"/>
    </location>
</feature>
<dbReference type="InterPro" id="IPR036779">
    <property type="entry name" value="LysM_dom_sf"/>
</dbReference>
<dbReference type="Gene3D" id="3.10.350.10">
    <property type="entry name" value="LysM domain"/>
    <property type="match status" value="2"/>
</dbReference>
<dbReference type="RefSeq" id="WP_305753289.1">
    <property type="nucleotide sequence ID" value="NZ_JAPCKK010000005.1"/>
</dbReference>
<comment type="caution">
    <text evidence="3">The sequence shown here is derived from an EMBL/GenBank/DDBJ whole genome shotgun (WGS) entry which is preliminary data.</text>
</comment>
<dbReference type="Pfam" id="PF01476">
    <property type="entry name" value="LysM"/>
    <property type="match status" value="2"/>
</dbReference>
<name>A0ABT9FM31_9BACL</name>
<keyword evidence="4" id="KW-1185">Reference proteome</keyword>
<dbReference type="Proteomes" id="UP001241848">
    <property type="component" value="Unassembled WGS sequence"/>
</dbReference>
<dbReference type="PROSITE" id="PS51782">
    <property type="entry name" value="LYSM"/>
    <property type="match status" value="2"/>
</dbReference>
<feature type="compositionally biased region" description="Basic and acidic residues" evidence="1">
    <location>
        <begin position="136"/>
        <end position="147"/>
    </location>
</feature>
<feature type="domain" description="LysM" evidence="2">
    <location>
        <begin position="2"/>
        <end position="47"/>
    </location>
</feature>
<dbReference type="CDD" id="cd00118">
    <property type="entry name" value="LysM"/>
    <property type="match status" value="1"/>
</dbReference>
<dbReference type="InterPro" id="IPR018392">
    <property type="entry name" value="LysM"/>
</dbReference>
<gene>
    <name evidence="3" type="ORF">OIN60_02415</name>
</gene>